<evidence type="ECO:0000313" key="1">
    <source>
        <dbReference type="EMBL" id="KAH9310449.1"/>
    </source>
</evidence>
<organism evidence="1 2">
    <name type="scientific">Taxus chinensis</name>
    <name type="common">Chinese yew</name>
    <name type="synonym">Taxus wallichiana var. chinensis</name>
    <dbReference type="NCBI Taxonomy" id="29808"/>
    <lineage>
        <taxon>Eukaryota</taxon>
        <taxon>Viridiplantae</taxon>
        <taxon>Streptophyta</taxon>
        <taxon>Embryophyta</taxon>
        <taxon>Tracheophyta</taxon>
        <taxon>Spermatophyta</taxon>
        <taxon>Pinopsida</taxon>
        <taxon>Pinidae</taxon>
        <taxon>Conifers II</taxon>
        <taxon>Cupressales</taxon>
        <taxon>Taxaceae</taxon>
        <taxon>Taxus</taxon>
    </lineage>
</organism>
<gene>
    <name evidence="1" type="ORF">KI387_025484</name>
</gene>
<comment type="caution">
    <text evidence="1">The sequence shown here is derived from an EMBL/GenBank/DDBJ whole genome shotgun (WGS) entry which is preliminary data.</text>
</comment>
<protein>
    <submittedName>
        <fullName evidence="1">Uncharacterized protein</fullName>
    </submittedName>
</protein>
<keyword evidence="2" id="KW-1185">Reference proteome</keyword>
<accession>A0AA38FU76</accession>
<evidence type="ECO:0000313" key="2">
    <source>
        <dbReference type="Proteomes" id="UP000824469"/>
    </source>
</evidence>
<dbReference type="AlphaFoldDB" id="A0AA38FU76"/>
<reference evidence="1 2" key="1">
    <citation type="journal article" date="2021" name="Nat. Plants">
        <title>The Taxus genome provides insights into paclitaxel biosynthesis.</title>
        <authorList>
            <person name="Xiong X."/>
            <person name="Gou J."/>
            <person name="Liao Q."/>
            <person name="Li Y."/>
            <person name="Zhou Q."/>
            <person name="Bi G."/>
            <person name="Li C."/>
            <person name="Du R."/>
            <person name="Wang X."/>
            <person name="Sun T."/>
            <person name="Guo L."/>
            <person name="Liang H."/>
            <person name="Lu P."/>
            <person name="Wu Y."/>
            <person name="Zhang Z."/>
            <person name="Ro D.K."/>
            <person name="Shang Y."/>
            <person name="Huang S."/>
            <person name="Yan J."/>
        </authorList>
    </citation>
    <scope>NUCLEOTIDE SEQUENCE [LARGE SCALE GENOMIC DNA]</scope>
    <source>
        <strain evidence="1">Ta-2019</strain>
    </source>
</reference>
<dbReference type="EMBL" id="JAHRHJ020000006">
    <property type="protein sequence ID" value="KAH9310449.1"/>
    <property type="molecule type" value="Genomic_DNA"/>
</dbReference>
<proteinExistence type="predicted"/>
<sequence>RQVKKQEEFVAKGDQAQDCHSEPCDTHLIIGRETSHLLGIRPYYLSSAFVIIVLGPASSSIT</sequence>
<feature type="non-terminal residue" evidence="1">
    <location>
        <position position="62"/>
    </location>
</feature>
<name>A0AA38FU76_TAXCH</name>
<feature type="non-terminal residue" evidence="1">
    <location>
        <position position="1"/>
    </location>
</feature>
<dbReference type="Proteomes" id="UP000824469">
    <property type="component" value="Unassembled WGS sequence"/>
</dbReference>